<keyword evidence="1" id="KW-0812">Transmembrane</keyword>
<name>A0A8J6CCP5_DIALT</name>
<dbReference type="EMBL" id="JAGTXO010000005">
    <property type="protein sequence ID" value="KAG8467784.1"/>
    <property type="molecule type" value="Genomic_DNA"/>
</dbReference>
<evidence type="ECO:0000313" key="4">
    <source>
        <dbReference type="Proteomes" id="UP000751190"/>
    </source>
</evidence>
<feature type="chain" id="PRO_5035302218" evidence="2">
    <location>
        <begin position="19"/>
        <end position="155"/>
    </location>
</feature>
<comment type="caution">
    <text evidence="3">The sequence shown here is derived from an EMBL/GenBank/DDBJ whole genome shotgun (WGS) entry which is preliminary data.</text>
</comment>
<feature type="transmembrane region" description="Helical" evidence="1">
    <location>
        <begin position="116"/>
        <end position="139"/>
    </location>
</feature>
<dbReference type="AlphaFoldDB" id="A0A8J6CCP5"/>
<dbReference type="Proteomes" id="UP000751190">
    <property type="component" value="Unassembled WGS sequence"/>
</dbReference>
<accession>A0A8J6CCP5</accession>
<organism evidence="3 4">
    <name type="scientific">Diacronema lutheri</name>
    <name type="common">Unicellular marine alga</name>
    <name type="synonym">Monochrysis lutheri</name>
    <dbReference type="NCBI Taxonomy" id="2081491"/>
    <lineage>
        <taxon>Eukaryota</taxon>
        <taxon>Haptista</taxon>
        <taxon>Haptophyta</taxon>
        <taxon>Pavlovophyceae</taxon>
        <taxon>Pavlovales</taxon>
        <taxon>Pavlovaceae</taxon>
        <taxon>Diacronema</taxon>
    </lineage>
</organism>
<gene>
    <name evidence="3" type="ORF">KFE25_006836</name>
</gene>
<evidence type="ECO:0000256" key="1">
    <source>
        <dbReference type="SAM" id="Phobius"/>
    </source>
</evidence>
<proteinExistence type="predicted"/>
<keyword evidence="4" id="KW-1185">Reference proteome</keyword>
<sequence length="155" mass="16179">MRVAIVLLVIVPSSFTHAGVAFGGNDWYLAATNSNCDTTCAGLVPSLVCDGDALLNWTQPTENDFEGFIDDFAGVSSTYCVGTYPRTPAAVYQPARPLITNPTSSFAGECHAGADVITGSVVGGVGGLALIGVLILAFFRMRFRSQQKNTVAVVG</sequence>
<evidence type="ECO:0000313" key="3">
    <source>
        <dbReference type="EMBL" id="KAG8467784.1"/>
    </source>
</evidence>
<keyword evidence="1" id="KW-0472">Membrane</keyword>
<evidence type="ECO:0000256" key="2">
    <source>
        <dbReference type="SAM" id="SignalP"/>
    </source>
</evidence>
<reference evidence="3" key="1">
    <citation type="submission" date="2021-05" db="EMBL/GenBank/DDBJ databases">
        <title>The genome of the haptophyte Pavlova lutheri (Diacronema luteri, Pavlovales) - a model for lipid biosynthesis in eukaryotic algae.</title>
        <authorList>
            <person name="Hulatt C.J."/>
            <person name="Posewitz M.C."/>
        </authorList>
    </citation>
    <scope>NUCLEOTIDE SEQUENCE</scope>
    <source>
        <strain evidence="3">NIVA-4/92</strain>
    </source>
</reference>
<keyword evidence="2" id="KW-0732">Signal</keyword>
<keyword evidence="1" id="KW-1133">Transmembrane helix</keyword>
<protein>
    <submittedName>
        <fullName evidence="3">Uncharacterized protein</fullName>
    </submittedName>
</protein>
<feature type="signal peptide" evidence="2">
    <location>
        <begin position="1"/>
        <end position="18"/>
    </location>
</feature>